<dbReference type="EnsemblPlants" id="Zm00001eb353410_T001">
    <property type="protein sequence ID" value="Zm00001eb353410_P001"/>
    <property type="gene ID" value="Zm00001eb353410"/>
</dbReference>
<reference evidence="5" key="1">
    <citation type="journal article" date="2009" name="Science">
        <title>The B73 maize genome: complexity, diversity, and dynamics.</title>
        <authorList>
            <person name="Schnable P.S."/>
            <person name="Ware D."/>
            <person name="Fulton R.S."/>
            <person name="Stein J.C."/>
            <person name="Wei F."/>
            <person name="Pasternak S."/>
            <person name="Liang C."/>
            <person name="Zhang J."/>
            <person name="Fulton L."/>
            <person name="Graves T.A."/>
            <person name="Minx P."/>
            <person name="Reily A.D."/>
            <person name="Courtney L."/>
            <person name="Kruchowski S.S."/>
            <person name="Tomlinson C."/>
            <person name="Strong C."/>
            <person name="Delehaunty K."/>
            <person name="Fronick C."/>
            <person name="Courtney B."/>
            <person name="Rock S.M."/>
            <person name="Belter E."/>
            <person name="Du F."/>
            <person name="Kim K."/>
            <person name="Abbott R.M."/>
            <person name="Cotton M."/>
            <person name="Levy A."/>
            <person name="Marchetto P."/>
            <person name="Ochoa K."/>
            <person name="Jackson S.M."/>
            <person name="Gillam B."/>
            <person name="Chen W."/>
            <person name="Yan L."/>
            <person name="Higginbotham J."/>
            <person name="Cardenas M."/>
            <person name="Waligorski J."/>
            <person name="Applebaum E."/>
            <person name="Phelps L."/>
            <person name="Falcone J."/>
            <person name="Kanchi K."/>
            <person name="Thane T."/>
            <person name="Scimone A."/>
            <person name="Thane N."/>
            <person name="Henke J."/>
            <person name="Wang T."/>
            <person name="Ruppert J."/>
            <person name="Shah N."/>
            <person name="Rotter K."/>
            <person name="Hodges J."/>
            <person name="Ingenthron E."/>
            <person name="Cordes M."/>
            <person name="Kohlberg S."/>
            <person name="Sgro J."/>
            <person name="Delgado B."/>
            <person name="Mead K."/>
            <person name="Chinwalla A."/>
            <person name="Leonard S."/>
            <person name="Crouse K."/>
            <person name="Collura K."/>
            <person name="Kudrna D."/>
            <person name="Currie J."/>
            <person name="He R."/>
            <person name="Angelova A."/>
            <person name="Rajasekar S."/>
            <person name="Mueller T."/>
            <person name="Lomeli R."/>
            <person name="Scara G."/>
            <person name="Ko A."/>
            <person name="Delaney K."/>
            <person name="Wissotski M."/>
            <person name="Lopez G."/>
            <person name="Campos D."/>
            <person name="Braidotti M."/>
            <person name="Ashley E."/>
            <person name="Golser W."/>
            <person name="Kim H."/>
            <person name="Lee S."/>
            <person name="Lin J."/>
            <person name="Dujmic Z."/>
            <person name="Kim W."/>
            <person name="Talag J."/>
            <person name="Zuccolo A."/>
            <person name="Fan C."/>
            <person name="Sebastian A."/>
            <person name="Kramer M."/>
            <person name="Spiegel L."/>
            <person name="Nascimento L."/>
            <person name="Zutavern T."/>
            <person name="Miller B."/>
            <person name="Ambroise C."/>
            <person name="Muller S."/>
            <person name="Spooner W."/>
            <person name="Narechania A."/>
            <person name="Ren L."/>
            <person name="Wei S."/>
            <person name="Kumari S."/>
            <person name="Faga B."/>
            <person name="Levy M.J."/>
            <person name="McMahan L."/>
            <person name="Van Buren P."/>
            <person name="Vaughn M.W."/>
            <person name="Ying K."/>
            <person name="Yeh C.-T."/>
            <person name="Emrich S.J."/>
            <person name="Jia Y."/>
            <person name="Kalyanaraman A."/>
            <person name="Hsia A.-P."/>
            <person name="Barbazuk W.B."/>
            <person name="Baucom R.S."/>
            <person name="Brutnell T.P."/>
            <person name="Carpita N.C."/>
            <person name="Chaparro C."/>
            <person name="Chia J.-M."/>
            <person name="Deragon J.-M."/>
            <person name="Estill J.C."/>
            <person name="Fu Y."/>
            <person name="Jeddeloh J.A."/>
            <person name="Han Y."/>
            <person name="Lee H."/>
            <person name="Li P."/>
            <person name="Lisch D.R."/>
            <person name="Liu S."/>
            <person name="Liu Z."/>
            <person name="Nagel D.H."/>
            <person name="McCann M.C."/>
            <person name="SanMiguel P."/>
            <person name="Myers A.M."/>
            <person name="Nettleton D."/>
            <person name="Nguyen J."/>
            <person name="Penning B.W."/>
            <person name="Ponnala L."/>
            <person name="Schneider K.L."/>
            <person name="Schwartz D.C."/>
            <person name="Sharma A."/>
            <person name="Soderlund C."/>
            <person name="Springer N.M."/>
            <person name="Sun Q."/>
            <person name="Wang H."/>
            <person name="Waterman M."/>
            <person name="Westerman R."/>
            <person name="Wolfgruber T.K."/>
            <person name="Yang L."/>
            <person name="Yu Y."/>
            <person name="Zhang L."/>
            <person name="Zhou S."/>
            <person name="Zhu Q."/>
            <person name="Bennetzen J.L."/>
            <person name="Dawe R.K."/>
            <person name="Jiang J."/>
            <person name="Jiang N."/>
            <person name="Presting G.G."/>
            <person name="Wessler S.R."/>
            <person name="Aluru S."/>
            <person name="Martienssen R.A."/>
            <person name="Clifton S.W."/>
            <person name="McCombie W.R."/>
            <person name="Wing R.A."/>
            <person name="Wilson R.K."/>
        </authorList>
    </citation>
    <scope>NUCLEOTIDE SEQUENCE [LARGE SCALE GENOMIC DNA]</scope>
    <source>
        <strain evidence="5">cv. B73</strain>
    </source>
</reference>
<dbReference type="Gramene" id="Zm00001eb353410_T001">
    <property type="protein sequence ID" value="Zm00001eb353410_P001"/>
    <property type="gene ID" value="Zm00001eb353410"/>
</dbReference>
<keyword evidence="3" id="KW-1133">Transmembrane helix</keyword>
<evidence type="ECO:0000313" key="4">
    <source>
        <dbReference type="EnsemblPlants" id="Zm00001eb353410_P001"/>
    </source>
</evidence>
<sequence>MSSSSPRRASTDATPCPRLDILTPAAFSADGRHHSRILRAPPPSSHCSPQPPSIGDTILAPTTLSLDGRHHSWICAAAPAILACSRGPALLRCVSTRACRVAPGAVVKPVPALPGATCGKVPAGHVPMVVGAEGEDTQRFIVPVELLGRPPIVELLRRAAQEYTYMRRGSLRIPFPLVAFRLLLSALAGTAAAAGPDGGLTFACFSMVV</sequence>
<dbReference type="InterPro" id="IPR003676">
    <property type="entry name" value="SAUR_fam"/>
</dbReference>
<feature type="compositionally biased region" description="Pro residues" evidence="2">
    <location>
        <begin position="40"/>
        <end position="52"/>
    </location>
</feature>
<dbReference type="GO" id="GO:0009733">
    <property type="term" value="P:response to auxin"/>
    <property type="evidence" value="ECO:0007669"/>
    <property type="project" value="InterPro"/>
</dbReference>
<keyword evidence="3" id="KW-0472">Membrane</keyword>
<proteinExistence type="inferred from homology"/>
<keyword evidence="3" id="KW-0812">Transmembrane</keyword>
<feature type="region of interest" description="Disordered" evidence="2">
    <location>
        <begin position="35"/>
        <end position="54"/>
    </location>
</feature>
<reference evidence="4" key="2">
    <citation type="submission" date="2019-07" db="EMBL/GenBank/DDBJ databases">
        <authorList>
            <person name="Seetharam A."/>
            <person name="Woodhouse M."/>
            <person name="Cannon E."/>
        </authorList>
    </citation>
    <scope>NUCLEOTIDE SEQUENCE [LARGE SCALE GENOMIC DNA]</scope>
    <source>
        <strain evidence="4">cv. B73</strain>
    </source>
</reference>
<evidence type="ECO:0000256" key="2">
    <source>
        <dbReference type="SAM" id="MobiDB-lite"/>
    </source>
</evidence>
<keyword evidence="5" id="KW-1185">Reference proteome</keyword>
<dbReference type="InParanoid" id="A0A804QS24"/>
<evidence type="ECO:0008006" key="6">
    <source>
        <dbReference type="Google" id="ProtNLM"/>
    </source>
</evidence>
<dbReference type="Pfam" id="PF02519">
    <property type="entry name" value="Auxin_inducible"/>
    <property type="match status" value="1"/>
</dbReference>
<evidence type="ECO:0000256" key="3">
    <source>
        <dbReference type="SAM" id="Phobius"/>
    </source>
</evidence>
<accession>A0A804QS24</accession>
<evidence type="ECO:0000256" key="1">
    <source>
        <dbReference type="ARBA" id="ARBA00006974"/>
    </source>
</evidence>
<protein>
    <recommendedName>
        <fullName evidence="6">Auxin-responsive protein SAUR71</fullName>
    </recommendedName>
</protein>
<name>A0A804QS24_MAIZE</name>
<feature type="transmembrane region" description="Helical" evidence="3">
    <location>
        <begin position="173"/>
        <end position="193"/>
    </location>
</feature>
<comment type="similarity">
    <text evidence="1">Belongs to the ARG7 family.</text>
</comment>
<evidence type="ECO:0000313" key="5">
    <source>
        <dbReference type="Proteomes" id="UP000007305"/>
    </source>
</evidence>
<dbReference type="Proteomes" id="UP000007305">
    <property type="component" value="Chromosome 8"/>
</dbReference>
<reference evidence="4" key="3">
    <citation type="submission" date="2021-05" db="UniProtKB">
        <authorList>
            <consortium name="EnsemblPlants"/>
        </authorList>
    </citation>
    <scope>IDENTIFICATION</scope>
    <source>
        <strain evidence="4">cv. B73</strain>
    </source>
</reference>
<dbReference type="PANTHER" id="PTHR31374">
    <property type="entry name" value="AUXIN-INDUCED PROTEIN-LIKE-RELATED"/>
    <property type="match status" value="1"/>
</dbReference>
<organism evidence="4 5">
    <name type="scientific">Zea mays</name>
    <name type="common">Maize</name>
    <dbReference type="NCBI Taxonomy" id="4577"/>
    <lineage>
        <taxon>Eukaryota</taxon>
        <taxon>Viridiplantae</taxon>
        <taxon>Streptophyta</taxon>
        <taxon>Embryophyta</taxon>
        <taxon>Tracheophyta</taxon>
        <taxon>Spermatophyta</taxon>
        <taxon>Magnoliopsida</taxon>
        <taxon>Liliopsida</taxon>
        <taxon>Poales</taxon>
        <taxon>Poaceae</taxon>
        <taxon>PACMAD clade</taxon>
        <taxon>Panicoideae</taxon>
        <taxon>Andropogonodae</taxon>
        <taxon>Andropogoneae</taxon>
        <taxon>Tripsacinae</taxon>
        <taxon>Zea</taxon>
    </lineage>
</organism>
<dbReference type="PANTHER" id="PTHR31374:SF234">
    <property type="entry name" value="OS04G0617050 PROTEIN"/>
    <property type="match status" value="1"/>
</dbReference>
<dbReference type="AlphaFoldDB" id="A0A804QS24"/>